<proteinExistence type="predicted"/>
<keyword evidence="3" id="KW-1185">Reference proteome</keyword>
<name>A0A5A7PPW4_STRAF</name>
<reference evidence="3" key="1">
    <citation type="journal article" date="2019" name="Curr. Biol.">
        <title>Genome Sequence of Striga asiatica Provides Insight into the Evolution of Plant Parasitism.</title>
        <authorList>
            <person name="Yoshida S."/>
            <person name="Kim S."/>
            <person name="Wafula E.K."/>
            <person name="Tanskanen J."/>
            <person name="Kim Y.M."/>
            <person name="Honaas L."/>
            <person name="Yang Z."/>
            <person name="Spallek T."/>
            <person name="Conn C.E."/>
            <person name="Ichihashi Y."/>
            <person name="Cheong K."/>
            <person name="Cui S."/>
            <person name="Der J.P."/>
            <person name="Gundlach H."/>
            <person name="Jiao Y."/>
            <person name="Hori C."/>
            <person name="Ishida J.K."/>
            <person name="Kasahara H."/>
            <person name="Kiba T."/>
            <person name="Kim M.S."/>
            <person name="Koo N."/>
            <person name="Laohavisit A."/>
            <person name="Lee Y.H."/>
            <person name="Lumba S."/>
            <person name="McCourt P."/>
            <person name="Mortimer J.C."/>
            <person name="Mutuku J.M."/>
            <person name="Nomura T."/>
            <person name="Sasaki-Sekimoto Y."/>
            <person name="Seto Y."/>
            <person name="Wang Y."/>
            <person name="Wakatake T."/>
            <person name="Sakakibara H."/>
            <person name="Demura T."/>
            <person name="Yamaguchi S."/>
            <person name="Yoneyama K."/>
            <person name="Manabe R.I."/>
            <person name="Nelson D.C."/>
            <person name="Schulman A.H."/>
            <person name="Timko M.P."/>
            <person name="dePamphilis C.W."/>
            <person name="Choi D."/>
            <person name="Shirasu K."/>
        </authorList>
    </citation>
    <scope>NUCLEOTIDE SEQUENCE [LARGE SCALE GENOMIC DNA]</scope>
    <source>
        <strain evidence="3">cv. UVA1</strain>
    </source>
</reference>
<gene>
    <name evidence="2" type="ORF">STAS_11052</name>
</gene>
<accession>A0A5A7PPW4</accession>
<feature type="region of interest" description="Disordered" evidence="1">
    <location>
        <begin position="1"/>
        <end position="136"/>
    </location>
</feature>
<dbReference type="Proteomes" id="UP000325081">
    <property type="component" value="Unassembled WGS sequence"/>
</dbReference>
<organism evidence="2 3">
    <name type="scientific">Striga asiatica</name>
    <name type="common">Asiatic witchweed</name>
    <name type="synonym">Buchnera asiatica</name>
    <dbReference type="NCBI Taxonomy" id="4170"/>
    <lineage>
        <taxon>Eukaryota</taxon>
        <taxon>Viridiplantae</taxon>
        <taxon>Streptophyta</taxon>
        <taxon>Embryophyta</taxon>
        <taxon>Tracheophyta</taxon>
        <taxon>Spermatophyta</taxon>
        <taxon>Magnoliopsida</taxon>
        <taxon>eudicotyledons</taxon>
        <taxon>Gunneridae</taxon>
        <taxon>Pentapetalae</taxon>
        <taxon>asterids</taxon>
        <taxon>lamiids</taxon>
        <taxon>Lamiales</taxon>
        <taxon>Orobanchaceae</taxon>
        <taxon>Buchnereae</taxon>
        <taxon>Striga</taxon>
    </lineage>
</organism>
<dbReference type="EMBL" id="BKCP01004960">
    <property type="protein sequence ID" value="GER34799.1"/>
    <property type="molecule type" value="Genomic_DNA"/>
</dbReference>
<evidence type="ECO:0000313" key="2">
    <source>
        <dbReference type="EMBL" id="GER34799.1"/>
    </source>
</evidence>
<feature type="compositionally biased region" description="Polar residues" evidence="1">
    <location>
        <begin position="49"/>
        <end position="63"/>
    </location>
</feature>
<protein>
    <submittedName>
        <fullName evidence="2">Telomerase activating protein Est1</fullName>
    </submittedName>
</protein>
<feature type="compositionally biased region" description="Basic residues" evidence="1">
    <location>
        <begin position="127"/>
        <end position="136"/>
    </location>
</feature>
<dbReference type="AlphaFoldDB" id="A0A5A7PPW4"/>
<evidence type="ECO:0000313" key="3">
    <source>
        <dbReference type="Proteomes" id="UP000325081"/>
    </source>
</evidence>
<evidence type="ECO:0000256" key="1">
    <source>
        <dbReference type="SAM" id="MobiDB-lite"/>
    </source>
</evidence>
<comment type="caution">
    <text evidence="2">The sequence shown here is derived from an EMBL/GenBank/DDBJ whole genome shotgun (WGS) entry which is preliminary data.</text>
</comment>
<sequence>MANVASAKVPKATVVPNETQPASIIADEVLMATDQPPQQATRPGDTSKKNLQQSPKPIASTHSCLLGDPSRCHRKRKPRQPRCLPSILHHQPSQILHQRYINPSDDTRAASPIAALWPITNNPHDPNRKRMSRAKR</sequence>